<evidence type="ECO:0000313" key="6">
    <source>
        <dbReference type="EMBL" id="MBE9117011.1"/>
    </source>
</evidence>
<keyword evidence="4" id="KW-0865">Zymogen</keyword>
<gene>
    <name evidence="6" type="ORF">IQ249_13995</name>
</gene>
<dbReference type="InterPro" id="IPR029055">
    <property type="entry name" value="Ntn_hydrolases_N"/>
</dbReference>
<dbReference type="InterPro" id="IPR043147">
    <property type="entry name" value="Penicillin_amidase_A-knob"/>
</dbReference>
<keyword evidence="7" id="KW-1185">Reference proteome</keyword>
<dbReference type="GO" id="GO:0017000">
    <property type="term" value="P:antibiotic biosynthetic process"/>
    <property type="evidence" value="ECO:0007669"/>
    <property type="project" value="InterPro"/>
</dbReference>
<evidence type="ECO:0000256" key="3">
    <source>
        <dbReference type="ARBA" id="ARBA00022801"/>
    </source>
</evidence>
<evidence type="ECO:0000256" key="5">
    <source>
        <dbReference type="PIRSR" id="PIRSR001227-1"/>
    </source>
</evidence>
<dbReference type="Gene3D" id="1.10.1400.10">
    <property type="match status" value="1"/>
</dbReference>
<dbReference type="EMBL" id="JADEWZ010000019">
    <property type="protein sequence ID" value="MBE9117011.1"/>
    <property type="molecule type" value="Genomic_DNA"/>
</dbReference>
<sequence>MKPIHTEILWDTWGVPHIFATNAPELFKAFGWAQMESHGDLLLHLYGQARGRAAEYWGEEELASDEQVWRMGIPDRAQKWYDAQNSEIRSYLDAFAQGINSYAAEYPDKISDPLKVVLPVTGTDILAHIQRVVHFTFLIAAEVSVQPGIKQWQAGSNAWAIAPSQSATGNALLLTNPHLPWSDRFLLYEAHLNSPEIDAYGCTPVGMPLLVMAFNDYLGWAHTVNQHNGWGLYELSLTKGGYRFDGEVRPLETEVKTLKVKLPDGTLRETPLSISRSIHGPLISQKGDRAIALKVVGLDEPGIVEQYWNMARSRNLQEFETALKPLQIPLFTVLYGDRDGHILHLFNGQIPVRPVGDWDDWMHPMPGDTPATLWTKTHPYSDLPRVLDPTSGWLQNANDPPWTTTFPPALNPDDYPSYFSSQLMKFRAQQSVKLLQNNLPLTLEKLIELKFSSESELANRILKDLVTATQNQGSDLAKEAANVLSTWDRKTDAASQGAVLFAFWAEAMNLPDSSVLATPWSPQNPLNTPQGLANPTKAMATLDRVARQVKDAYGTLNVAWGDVFRLRLGDVDLPARGGSGDLGIFSVLQFAPAASGQFQAAFGDTYIAAIEFSDPIRAKVLLPYGNATQPGSPHRGDQLSLYLNRELRPVWRARSEIEAHLDFKSLGLSQ</sequence>
<dbReference type="InterPro" id="IPR014395">
    <property type="entry name" value="Pen/GL7ACA/AHL_acylase"/>
</dbReference>
<feature type="active site" description="Nucleophile" evidence="5">
    <location>
        <position position="156"/>
    </location>
</feature>
<keyword evidence="2" id="KW-0732">Signal</keyword>
<dbReference type="CDD" id="cd01936">
    <property type="entry name" value="Ntn_CA"/>
    <property type="match status" value="1"/>
</dbReference>
<dbReference type="InterPro" id="IPR023343">
    <property type="entry name" value="Penicillin_amidase_dom1"/>
</dbReference>
<dbReference type="PIRSF" id="PIRSF001227">
    <property type="entry name" value="Pen_acylase"/>
    <property type="match status" value="1"/>
</dbReference>
<dbReference type="InterPro" id="IPR043146">
    <property type="entry name" value="Penicillin_amidase_N_B-knob"/>
</dbReference>
<dbReference type="Gene3D" id="1.10.439.10">
    <property type="entry name" value="Penicillin Amidohydrolase, domain 1"/>
    <property type="match status" value="1"/>
</dbReference>
<dbReference type="InterPro" id="IPR002692">
    <property type="entry name" value="S45"/>
</dbReference>
<keyword evidence="3" id="KW-0378">Hydrolase</keyword>
<accession>A0A8J7E0A4</accession>
<evidence type="ECO:0000313" key="7">
    <source>
        <dbReference type="Proteomes" id="UP000654482"/>
    </source>
</evidence>
<dbReference type="GO" id="GO:0016811">
    <property type="term" value="F:hydrolase activity, acting on carbon-nitrogen (but not peptide) bonds, in linear amides"/>
    <property type="evidence" value="ECO:0007669"/>
    <property type="project" value="InterPro"/>
</dbReference>
<dbReference type="Gene3D" id="2.30.120.10">
    <property type="match status" value="1"/>
</dbReference>
<dbReference type="SUPFAM" id="SSF56235">
    <property type="entry name" value="N-terminal nucleophile aminohydrolases (Ntn hydrolases)"/>
    <property type="match status" value="1"/>
</dbReference>
<evidence type="ECO:0000256" key="1">
    <source>
        <dbReference type="ARBA" id="ARBA00006586"/>
    </source>
</evidence>
<organism evidence="6 7">
    <name type="scientific">Lusitaniella coriacea LEGE 07157</name>
    <dbReference type="NCBI Taxonomy" id="945747"/>
    <lineage>
        <taxon>Bacteria</taxon>
        <taxon>Bacillati</taxon>
        <taxon>Cyanobacteriota</taxon>
        <taxon>Cyanophyceae</taxon>
        <taxon>Spirulinales</taxon>
        <taxon>Lusitaniellaceae</taxon>
        <taxon>Lusitaniella</taxon>
    </lineage>
</organism>
<dbReference type="PANTHER" id="PTHR34218">
    <property type="entry name" value="PEPTIDASE S45 PENICILLIN AMIDASE"/>
    <property type="match status" value="1"/>
</dbReference>
<name>A0A8J7E0A4_9CYAN</name>
<dbReference type="Proteomes" id="UP000654482">
    <property type="component" value="Unassembled WGS sequence"/>
</dbReference>
<evidence type="ECO:0000256" key="4">
    <source>
        <dbReference type="ARBA" id="ARBA00023145"/>
    </source>
</evidence>
<protein>
    <submittedName>
        <fullName evidence="6">Acylase</fullName>
    </submittedName>
</protein>
<dbReference type="AlphaFoldDB" id="A0A8J7E0A4"/>
<reference evidence="6" key="1">
    <citation type="submission" date="2020-10" db="EMBL/GenBank/DDBJ databases">
        <authorList>
            <person name="Castelo-Branco R."/>
            <person name="Eusebio N."/>
            <person name="Adriana R."/>
            <person name="Vieira A."/>
            <person name="Brugerolle De Fraissinette N."/>
            <person name="Rezende De Castro R."/>
            <person name="Schneider M.P."/>
            <person name="Vasconcelos V."/>
            <person name="Leao P.N."/>
        </authorList>
    </citation>
    <scope>NUCLEOTIDE SEQUENCE</scope>
    <source>
        <strain evidence="6">LEGE 07157</strain>
    </source>
</reference>
<proteinExistence type="inferred from homology"/>
<dbReference type="PANTHER" id="PTHR34218:SF3">
    <property type="entry name" value="ACYL-HOMOSERINE LACTONE ACYLASE PVDQ"/>
    <property type="match status" value="1"/>
</dbReference>
<dbReference type="Pfam" id="PF01804">
    <property type="entry name" value="Penicil_amidase"/>
    <property type="match status" value="1"/>
</dbReference>
<dbReference type="Gene3D" id="3.60.20.10">
    <property type="entry name" value="Glutamine Phosphoribosylpyrophosphate, subunit 1, domain 1"/>
    <property type="match status" value="1"/>
</dbReference>
<comment type="caution">
    <text evidence="6">The sequence shown here is derived from an EMBL/GenBank/DDBJ whole genome shotgun (WGS) entry which is preliminary data.</text>
</comment>
<evidence type="ECO:0000256" key="2">
    <source>
        <dbReference type="ARBA" id="ARBA00022729"/>
    </source>
</evidence>
<comment type="similarity">
    <text evidence="1">Belongs to the peptidase S45 family.</text>
</comment>